<gene>
    <name evidence="2" type="ORF">EMPG_15542</name>
</gene>
<protein>
    <submittedName>
        <fullName evidence="2">Uncharacterized protein</fullName>
    </submittedName>
</protein>
<feature type="compositionally biased region" description="Basic and acidic residues" evidence="1">
    <location>
        <begin position="1"/>
        <end position="12"/>
    </location>
</feature>
<evidence type="ECO:0000313" key="3">
    <source>
        <dbReference type="Proteomes" id="UP000053573"/>
    </source>
</evidence>
<name>A0A0H1BC46_9EURO</name>
<feature type="region of interest" description="Disordered" evidence="1">
    <location>
        <begin position="1"/>
        <end position="42"/>
    </location>
</feature>
<accession>A0A0H1BC46</accession>
<sequence>MIRRMMTQDRLPEQQITPDQNPRTPEPEKPGHKRLKGQLKQPMTTFLPLRQLNLLPQPPTIPTCLQ</sequence>
<proteinExistence type="predicted"/>
<comment type="caution">
    <text evidence="2">The sequence shown here is derived from an EMBL/GenBank/DDBJ whole genome shotgun (WGS) entry which is preliminary data.</text>
</comment>
<keyword evidence="3" id="KW-1185">Reference proteome</keyword>
<dbReference type="AlphaFoldDB" id="A0A0H1BC46"/>
<organism evidence="2 3">
    <name type="scientific">Blastomyces silverae</name>
    <dbReference type="NCBI Taxonomy" id="2060906"/>
    <lineage>
        <taxon>Eukaryota</taxon>
        <taxon>Fungi</taxon>
        <taxon>Dikarya</taxon>
        <taxon>Ascomycota</taxon>
        <taxon>Pezizomycotina</taxon>
        <taxon>Eurotiomycetes</taxon>
        <taxon>Eurotiomycetidae</taxon>
        <taxon>Onygenales</taxon>
        <taxon>Ajellomycetaceae</taxon>
        <taxon>Blastomyces</taxon>
    </lineage>
</organism>
<evidence type="ECO:0000256" key="1">
    <source>
        <dbReference type="SAM" id="MobiDB-lite"/>
    </source>
</evidence>
<evidence type="ECO:0000313" key="2">
    <source>
        <dbReference type="EMBL" id="KLJ09029.1"/>
    </source>
</evidence>
<dbReference type="Proteomes" id="UP000053573">
    <property type="component" value="Unassembled WGS sequence"/>
</dbReference>
<reference evidence="3" key="1">
    <citation type="journal article" date="2015" name="PLoS Genet.">
        <title>The dynamic genome and transcriptome of the human fungal pathogen Blastomyces and close relative Emmonsia.</title>
        <authorList>
            <person name="Munoz J.F."/>
            <person name="Gauthier G.M."/>
            <person name="Desjardins C.A."/>
            <person name="Gallo J.E."/>
            <person name="Holder J."/>
            <person name="Sullivan T.D."/>
            <person name="Marty A.J."/>
            <person name="Carmen J.C."/>
            <person name="Chen Z."/>
            <person name="Ding L."/>
            <person name="Gujja S."/>
            <person name="Magrini V."/>
            <person name="Misas E."/>
            <person name="Mitreva M."/>
            <person name="Priest M."/>
            <person name="Saif S."/>
            <person name="Whiston E.A."/>
            <person name="Young S."/>
            <person name="Zeng Q."/>
            <person name="Goldman W.E."/>
            <person name="Mardis E.R."/>
            <person name="Taylor J.W."/>
            <person name="McEwen J.G."/>
            <person name="Clay O.K."/>
            <person name="Klein B.S."/>
            <person name="Cuomo C.A."/>
        </authorList>
    </citation>
    <scope>NUCLEOTIDE SEQUENCE [LARGE SCALE GENOMIC DNA]</scope>
    <source>
        <strain evidence="3">UAMH 139</strain>
    </source>
</reference>
<feature type="compositionally biased region" description="Polar residues" evidence="1">
    <location>
        <begin position="14"/>
        <end position="23"/>
    </location>
</feature>
<dbReference type="EMBL" id="LDEV01002461">
    <property type="protein sequence ID" value="KLJ09029.1"/>
    <property type="molecule type" value="Genomic_DNA"/>
</dbReference>